<sequence>MKETAFFRGSKILLKY</sequence>
<protein>
    <submittedName>
        <fullName evidence="1">Uncharacterized protein</fullName>
    </submittedName>
</protein>
<proteinExistence type="predicted"/>
<reference evidence="1" key="1">
    <citation type="submission" date="2014-11" db="EMBL/GenBank/DDBJ databases">
        <authorList>
            <person name="Amaro Gonzalez C."/>
        </authorList>
    </citation>
    <scope>NUCLEOTIDE SEQUENCE</scope>
</reference>
<dbReference type="EMBL" id="GBXM01054548">
    <property type="protein sequence ID" value="JAH54029.1"/>
    <property type="molecule type" value="Transcribed_RNA"/>
</dbReference>
<organism evidence="1">
    <name type="scientific">Anguilla anguilla</name>
    <name type="common">European freshwater eel</name>
    <name type="synonym">Muraena anguilla</name>
    <dbReference type="NCBI Taxonomy" id="7936"/>
    <lineage>
        <taxon>Eukaryota</taxon>
        <taxon>Metazoa</taxon>
        <taxon>Chordata</taxon>
        <taxon>Craniata</taxon>
        <taxon>Vertebrata</taxon>
        <taxon>Euteleostomi</taxon>
        <taxon>Actinopterygii</taxon>
        <taxon>Neopterygii</taxon>
        <taxon>Teleostei</taxon>
        <taxon>Anguilliformes</taxon>
        <taxon>Anguillidae</taxon>
        <taxon>Anguilla</taxon>
    </lineage>
</organism>
<name>A0A0E9TK23_ANGAN</name>
<accession>A0A0E9TK23</accession>
<dbReference type="AlphaFoldDB" id="A0A0E9TK23"/>
<reference evidence="1" key="2">
    <citation type="journal article" date="2015" name="Fish Shellfish Immunol.">
        <title>Early steps in the European eel (Anguilla anguilla)-Vibrio vulnificus interaction in the gills: Role of the RtxA13 toxin.</title>
        <authorList>
            <person name="Callol A."/>
            <person name="Pajuelo D."/>
            <person name="Ebbesson L."/>
            <person name="Teles M."/>
            <person name="MacKenzie S."/>
            <person name="Amaro C."/>
        </authorList>
    </citation>
    <scope>NUCLEOTIDE SEQUENCE</scope>
</reference>
<evidence type="ECO:0000313" key="1">
    <source>
        <dbReference type="EMBL" id="JAH54029.1"/>
    </source>
</evidence>